<dbReference type="SMART" id="SM00341">
    <property type="entry name" value="HRDC"/>
    <property type="match status" value="1"/>
</dbReference>
<keyword evidence="12" id="KW-1185">Reference proteome</keyword>
<dbReference type="InterPro" id="IPR045092">
    <property type="entry name" value="Rrp6-like"/>
</dbReference>
<accession>A0A067M516</accession>
<reference evidence="12" key="1">
    <citation type="journal article" date="2014" name="Proc. Natl. Acad. Sci. U.S.A.">
        <title>Extensive sampling of basidiomycete genomes demonstrates inadequacy of the white-rot/brown-rot paradigm for wood decay fungi.</title>
        <authorList>
            <person name="Riley R."/>
            <person name="Salamov A.A."/>
            <person name="Brown D.W."/>
            <person name="Nagy L.G."/>
            <person name="Floudas D."/>
            <person name="Held B.W."/>
            <person name="Levasseur A."/>
            <person name="Lombard V."/>
            <person name="Morin E."/>
            <person name="Otillar R."/>
            <person name="Lindquist E.A."/>
            <person name="Sun H."/>
            <person name="LaButti K.M."/>
            <person name="Schmutz J."/>
            <person name="Jabbour D."/>
            <person name="Luo H."/>
            <person name="Baker S.E."/>
            <person name="Pisabarro A.G."/>
            <person name="Walton J.D."/>
            <person name="Blanchette R.A."/>
            <person name="Henrissat B."/>
            <person name="Martin F."/>
            <person name="Cullen D."/>
            <person name="Hibbett D.S."/>
            <person name="Grigoriev I.V."/>
        </authorList>
    </citation>
    <scope>NUCLEOTIDE SEQUENCE [LARGE SCALE GENOMIC DNA]</scope>
    <source>
        <strain evidence="12">FD-172 SS1</strain>
    </source>
</reference>
<dbReference type="GO" id="GO:0000175">
    <property type="term" value="F:3'-5'-RNA exonuclease activity"/>
    <property type="evidence" value="ECO:0007669"/>
    <property type="project" value="InterPro"/>
</dbReference>
<dbReference type="Pfam" id="PF00570">
    <property type="entry name" value="HRDC"/>
    <property type="match status" value="1"/>
</dbReference>
<dbReference type="GO" id="GO:0071037">
    <property type="term" value="P:nuclear polyadenylation-dependent snRNA catabolic process"/>
    <property type="evidence" value="ECO:0007669"/>
    <property type="project" value="TreeGrafter"/>
</dbReference>
<feature type="region of interest" description="Disordered" evidence="9">
    <location>
        <begin position="182"/>
        <end position="203"/>
    </location>
</feature>
<dbReference type="HOGENOM" id="CLU_010129_3_0_1"/>
<dbReference type="SMART" id="SM00474">
    <property type="entry name" value="35EXOc"/>
    <property type="match status" value="1"/>
</dbReference>
<dbReference type="AlphaFoldDB" id="A0A067M516"/>
<keyword evidence="7" id="KW-0539">Nucleus</keyword>
<dbReference type="FunFam" id="3.30.420.10:FF:000059">
    <property type="entry name" value="Exosome complex exonuclease Rrp6"/>
    <property type="match status" value="1"/>
</dbReference>
<keyword evidence="2" id="KW-0698">rRNA processing</keyword>
<proteinExistence type="inferred from homology"/>
<evidence type="ECO:0000313" key="11">
    <source>
        <dbReference type="EMBL" id="KDQ06967.1"/>
    </source>
</evidence>
<feature type="compositionally biased region" description="Gly residues" evidence="9">
    <location>
        <begin position="89"/>
        <end position="98"/>
    </location>
</feature>
<dbReference type="InterPro" id="IPR012588">
    <property type="entry name" value="Exosome-assoc_fac_Rrp6_N"/>
</dbReference>
<dbReference type="GO" id="GO:0000166">
    <property type="term" value="F:nucleotide binding"/>
    <property type="evidence" value="ECO:0007669"/>
    <property type="project" value="InterPro"/>
</dbReference>
<evidence type="ECO:0000256" key="8">
    <source>
        <dbReference type="ARBA" id="ARBA00043957"/>
    </source>
</evidence>
<dbReference type="InParanoid" id="A0A067M516"/>
<dbReference type="InterPro" id="IPR049559">
    <property type="entry name" value="Rrp6p-like_exo"/>
</dbReference>
<keyword evidence="3" id="KW-0540">Nuclease</keyword>
<dbReference type="GO" id="GO:0005730">
    <property type="term" value="C:nucleolus"/>
    <property type="evidence" value="ECO:0007669"/>
    <property type="project" value="TreeGrafter"/>
</dbReference>
<dbReference type="GO" id="GO:0071039">
    <property type="term" value="P:nuclear polyadenylation-dependent CUT catabolic process"/>
    <property type="evidence" value="ECO:0007669"/>
    <property type="project" value="TreeGrafter"/>
</dbReference>
<dbReference type="Pfam" id="PF08066">
    <property type="entry name" value="PMC2NT"/>
    <property type="match status" value="1"/>
</dbReference>
<dbReference type="Gene3D" id="1.10.150.80">
    <property type="entry name" value="HRDC domain"/>
    <property type="match status" value="1"/>
</dbReference>
<sequence>MSSASSSSEDEAPAVPSPITAFAAYQAHLQKSLIGLTKQAYALPDKDELAFQRTLDRKFGQGVDRCSERVLGLVNRLLVLAGGADGGSGEDGWGVTGKGKGKGKAGDRARDEGRERVILRDEEDVVDGFHGNIQDVVDQLLENTDKCLDEFAGRLKPPSIPANAPVAAAHQTRVAPTGALPASLKHASRLPKPQLRFSRPVDNSNVPCARPRLKLKYHARVPEDYQDGDASMQDESTLASTHPYRFEITNLDPPSSLFTPPPTPIPPVGSFESTPFTYVTTPAQLATLLAALKSAPEIAVDLEHHSYRSYYGFVCLVQISTREQDWIVDTLVLREELECLGEVFADPQIVKVFHGAESDIVWLQQDFNLYIVNLFDTYHASKVLDFPKHSLAALLSLYCDFAADKRYQLADWRIRPLPEEMLFYARSDTHYLLKVYDHLRHALLQQSQSAGDPAESIKEVLSRSAQTALRVHEKEVYDPEGGQGANGWDVLVRKWNNGQRMGGEKGAVVRAVHAWRDRVAREADESPRYVLPNHYIFQLAETRTPSDVASLLGMFSPIPHLVRERGRELLDVIKEAVARAKEDAGAGESGRATPVAAGSVSAGVANPRLGIAPSASMAVVEDMVMVVDEWAPPEVDLWSRRGSEMDFRIDAVSTPVSTLFGGTLSAEPLAISPTSYVASSSVLFGPSNSSTASKILAPVETDQRYNDIVAKIHSTLVIAPSIPKIKPSSASPTDPAGTESAEGILAMPDEIAFVPLSARQTTQSGKGKGKSTAAGADEGEDARDAVVMVGQARQRKRKRQAQMQIQMQQAQGNGSGAGSRASSKQGTPVSVEGAEGADGEEGGRGEGAGVPQKQKKKKGGQEKGAGGKVVPEDVEPFDYATAPNILDDEAPGVPEPQPSKTKKRKGNKKGEGSRTGIQSGDFPAPPKAYSEVKAGNRSQTFQR</sequence>
<evidence type="ECO:0000256" key="1">
    <source>
        <dbReference type="ARBA" id="ARBA00004123"/>
    </source>
</evidence>
<evidence type="ECO:0000256" key="3">
    <source>
        <dbReference type="ARBA" id="ARBA00022722"/>
    </source>
</evidence>
<dbReference type="Proteomes" id="UP000027195">
    <property type="component" value="Unassembled WGS sequence"/>
</dbReference>
<gene>
    <name evidence="11" type="ORF">BOTBODRAFT_70681</name>
</gene>
<protein>
    <recommendedName>
        <fullName evidence="10">HRDC domain-containing protein</fullName>
    </recommendedName>
</protein>
<dbReference type="InterPro" id="IPR036397">
    <property type="entry name" value="RNaseH_sf"/>
</dbReference>
<evidence type="ECO:0000256" key="4">
    <source>
        <dbReference type="ARBA" id="ARBA00022801"/>
    </source>
</evidence>
<dbReference type="Pfam" id="PF01612">
    <property type="entry name" value="DNA_pol_A_exo1"/>
    <property type="match status" value="1"/>
</dbReference>
<dbReference type="GO" id="GO:0071044">
    <property type="term" value="P:histone mRNA catabolic process"/>
    <property type="evidence" value="ECO:0007669"/>
    <property type="project" value="TreeGrafter"/>
</dbReference>
<dbReference type="PROSITE" id="PS50967">
    <property type="entry name" value="HRDC"/>
    <property type="match status" value="1"/>
</dbReference>
<dbReference type="GO" id="GO:0000176">
    <property type="term" value="C:nuclear exosome (RNase complex)"/>
    <property type="evidence" value="ECO:0007669"/>
    <property type="project" value="InterPro"/>
</dbReference>
<dbReference type="GO" id="GO:0003727">
    <property type="term" value="F:single-stranded RNA binding"/>
    <property type="evidence" value="ECO:0007669"/>
    <property type="project" value="TreeGrafter"/>
</dbReference>
<feature type="region of interest" description="Disordered" evidence="9">
    <location>
        <begin position="89"/>
        <end position="112"/>
    </location>
</feature>
<name>A0A067M516_BOTB1</name>
<dbReference type="PANTHER" id="PTHR12124">
    <property type="entry name" value="POLYMYOSITIS/SCLERODERMA AUTOANTIGEN-RELATED"/>
    <property type="match status" value="1"/>
</dbReference>
<dbReference type="InterPro" id="IPR010997">
    <property type="entry name" value="HRDC-like_sf"/>
</dbReference>
<evidence type="ECO:0000313" key="12">
    <source>
        <dbReference type="Proteomes" id="UP000027195"/>
    </source>
</evidence>
<organism evidence="11 12">
    <name type="scientific">Botryobasidium botryosum (strain FD-172 SS1)</name>
    <dbReference type="NCBI Taxonomy" id="930990"/>
    <lineage>
        <taxon>Eukaryota</taxon>
        <taxon>Fungi</taxon>
        <taxon>Dikarya</taxon>
        <taxon>Basidiomycota</taxon>
        <taxon>Agaricomycotina</taxon>
        <taxon>Agaricomycetes</taxon>
        <taxon>Cantharellales</taxon>
        <taxon>Botryobasidiaceae</taxon>
        <taxon>Botryobasidium</taxon>
    </lineage>
</organism>
<evidence type="ECO:0000256" key="6">
    <source>
        <dbReference type="ARBA" id="ARBA00022839"/>
    </source>
</evidence>
<dbReference type="SUPFAM" id="SSF53098">
    <property type="entry name" value="Ribonuclease H-like"/>
    <property type="match status" value="1"/>
</dbReference>
<dbReference type="SUPFAM" id="SSF47819">
    <property type="entry name" value="HRDC-like"/>
    <property type="match status" value="1"/>
</dbReference>
<dbReference type="GO" id="GO:0071036">
    <property type="term" value="P:nuclear polyadenylation-dependent snoRNA catabolic process"/>
    <property type="evidence" value="ECO:0007669"/>
    <property type="project" value="TreeGrafter"/>
</dbReference>
<dbReference type="InterPro" id="IPR012337">
    <property type="entry name" value="RNaseH-like_sf"/>
</dbReference>
<evidence type="ECO:0000259" key="10">
    <source>
        <dbReference type="PROSITE" id="PS50967"/>
    </source>
</evidence>
<dbReference type="OrthoDB" id="2250022at2759"/>
<dbReference type="GO" id="GO:0071040">
    <property type="term" value="P:nuclear polyadenylation-dependent antisense transcript catabolic process"/>
    <property type="evidence" value="ECO:0007669"/>
    <property type="project" value="TreeGrafter"/>
</dbReference>
<keyword evidence="6" id="KW-0269">Exonuclease</keyword>
<dbReference type="InterPro" id="IPR044876">
    <property type="entry name" value="HRDC_dom_sf"/>
</dbReference>
<evidence type="ECO:0000256" key="2">
    <source>
        <dbReference type="ARBA" id="ARBA00022552"/>
    </source>
</evidence>
<dbReference type="STRING" id="930990.A0A067M516"/>
<dbReference type="Gene3D" id="3.30.420.10">
    <property type="entry name" value="Ribonuclease H-like superfamily/Ribonuclease H"/>
    <property type="match status" value="1"/>
</dbReference>
<dbReference type="GO" id="GO:0071038">
    <property type="term" value="P:TRAMP-dependent tRNA surveillance pathway"/>
    <property type="evidence" value="ECO:0007669"/>
    <property type="project" value="TreeGrafter"/>
</dbReference>
<keyword evidence="4" id="KW-0378">Hydrolase</keyword>
<dbReference type="GO" id="GO:0000467">
    <property type="term" value="P:exonucleolytic trimming to generate mature 3'-end of 5.8S rRNA from tricistronic rRNA transcript (SSU-rRNA, 5.8S rRNA, LSU-rRNA)"/>
    <property type="evidence" value="ECO:0007669"/>
    <property type="project" value="InterPro"/>
</dbReference>
<dbReference type="InterPro" id="IPR002121">
    <property type="entry name" value="HRDC_dom"/>
</dbReference>
<evidence type="ECO:0000256" key="5">
    <source>
        <dbReference type="ARBA" id="ARBA00022835"/>
    </source>
</evidence>
<comment type="similarity">
    <text evidence="8">Belongs to the exosome component 10/RRP6 family.</text>
</comment>
<evidence type="ECO:0000256" key="9">
    <source>
        <dbReference type="SAM" id="MobiDB-lite"/>
    </source>
</evidence>
<evidence type="ECO:0000256" key="7">
    <source>
        <dbReference type="ARBA" id="ARBA00023242"/>
    </source>
</evidence>
<feature type="region of interest" description="Disordered" evidence="9">
    <location>
        <begin position="758"/>
        <end position="943"/>
    </location>
</feature>
<dbReference type="FunFam" id="1.10.150.80:FF:000001">
    <property type="entry name" value="Putative exosome component 10"/>
    <property type="match status" value="1"/>
</dbReference>
<comment type="subcellular location">
    <subcellularLocation>
        <location evidence="1">Nucleus</location>
    </subcellularLocation>
</comment>
<feature type="domain" description="HRDC" evidence="10">
    <location>
        <begin position="502"/>
        <end position="583"/>
    </location>
</feature>
<dbReference type="GO" id="GO:0071035">
    <property type="term" value="P:nuclear polyadenylation-dependent rRNA catabolic process"/>
    <property type="evidence" value="ECO:0007669"/>
    <property type="project" value="TreeGrafter"/>
</dbReference>
<dbReference type="PANTHER" id="PTHR12124:SF47">
    <property type="entry name" value="EXOSOME COMPONENT 10"/>
    <property type="match status" value="1"/>
</dbReference>
<dbReference type="FunCoup" id="A0A067M516">
    <property type="interactions" value="797"/>
</dbReference>
<keyword evidence="5" id="KW-0271">Exosome</keyword>
<dbReference type="EMBL" id="KL198118">
    <property type="protein sequence ID" value="KDQ06967.1"/>
    <property type="molecule type" value="Genomic_DNA"/>
</dbReference>
<dbReference type="CDD" id="cd06147">
    <property type="entry name" value="Rrp6p_like_exo"/>
    <property type="match status" value="1"/>
</dbReference>
<dbReference type="GO" id="GO:0071051">
    <property type="term" value="P:poly(A)-dependent snoRNA 3'-end processing"/>
    <property type="evidence" value="ECO:0007669"/>
    <property type="project" value="TreeGrafter"/>
</dbReference>
<feature type="compositionally biased region" description="Low complexity" evidence="9">
    <location>
        <begin position="760"/>
        <end position="776"/>
    </location>
</feature>
<feature type="compositionally biased region" description="Low complexity" evidence="9">
    <location>
        <begin position="801"/>
        <end position="826"/>
    </location>
</feature>
<dbReference type="InterPro" id="IPR002562">
    <property type="entry name" value="3'-5'_exonuclease_dom"/>
</dbReference>